<dbReference type="GO" id="GO:0016787">
    <property type="term" value="F:hydrolase activity"/>
    <property type="evidence" value="ECO:0007669"/>
    <property type="project" value="UniProtKB-KW"/>
</dbReference>
<dbReference type="SUPFAM" id="SSF56784">
    <property type="entry name" value="HAD-like"/>
    <property type="match status" value="1"/>
</dbReference>
<evidence type="ECO:0000313" key="1">
    <source>
        <dbReference type="EMBL" id="KIL39438.1"/>
    </source>
</evidence>
<sequence>MIPQTILFDLDDTLVHCNKYFNLVIDQFADVMLTWFAGRGLTDKAIKEKQLELDLAGVHVHGFVPERFPQSFIETYRFFTGQFGRPASREEEQFLYKLGNSAYEFRAEPFPDMDDTLRTLQGAGHRLFLYTGGDEAIQRKKVRETGLQRYFDDRIFITHHKNADFMRSLVERHGFDTSSTWMIGNSVTTDVVPALAAGLNCIHIPAHNDWHFNVGEVNVRPQGAFLTLGSLREVPPAIREHARAHS</sequence>
<evidence type="ECO:0000313" key="2">
    <source>
        <dbReference type="Proteomes" id="UP000031967"/>
    </source>
</evidence>
<dbReference type="Proteomes" id="UP000031967">
    <property type="component" value="Unassembled WGS sequence"/>
</dbReference>
<dbReference type="Gene3D" id="3.40.50.1000">
    <property type="entry name" value="HAD superfamily/HAD-like"/>
    <property type="match status" value="1"/>
</dbReference>
<comment type="caution">
    <text evidence="1">The sequence shown here is derived from an EMBL/GenBank/DDBJ whole genome shotgun (WGS) entry which is preliminary data.</text>
</comment>
<organism evidence="1 2">
    <name type="scientific">Gordoniibacillus kamchatkensis</name>
    <dbReference type="NCBI Taxonomy" id="1590651"/>
    <lineage>
        <taxon>Bacteria</taxon>
        <taxon>Bacillati</taxon>
        <taxon>Bacillota</taxon>
        <taxon>Bacilli</taxon>
        <taxon>Bacillales</taxon>
        <taxon>Paenibacillaceae</taxon>
        <taxon>Gordoniibacillus</taxon>
    </lineage>
</organism>
<keyword evidence="2" id="KW-1185">Reference proteome</keyword>
<reference evidence="1 2" key="1">
    <citation type="submission" date="2014-12" db="EMBL/GenBank/DDBJ databases">
        <title>Draft genome sequence of Paenibacillus kamchatkensis strain B-2647.</title>
        <authorList>
            <person name="Karlyshev A.V."/>
            <person name="Kudryashova E.B."/>
        </authorList>
    </citation>
    <scope>NUCLEOTIDE SEQUENCE [LARGE SCALE GENOMIC DNA]</scope>
    <source>
        <strain evidence="1 2">VKM B-2647</strain>
    </source>
</reference>
<dbReference type="EMBL" id="JXAK01000037">
    <property type="protein sequence ID" value="KIL39438.1"/>
    <property type="molecule type" value="Genomic_DNA"/>
</dbReference>
<protein>
    <submittedName>
        <fullName evidence="1">HAD family hydrolase</fullName>
    </submittedName>
</protein>
<keyword evidence="1" id="KW-0378">Hydrolase</keyword>
<dbReference type="PANTHER" id="PTHR43434">
    <property type="entry name" value="PHOSPHOGLYCOLATE PHOSPHATASE"/>
    <property type="match status" value="1"/>
</dbReference>
<dbReference type="InterPro" id="IPR023198">
    <property type="entry name" value="PGP-like_dom2"/>
</dbReference>
<dbReference type="SFLD" id="SFLDG01129">
    <property type="entry name" value="C1.5:_HAD__Beta-PGM__Phosphata"/>
    <property type="match status" value="1"/>
</dbReference>
<dbReference type="SFLD" id="SFLDS00003">
    <property type="entry name" value="Haloacid_Dehalogenase"/>
    <property type="match status" value="1"/>
</dbReference>
<dbReference type="Gene3D" id="1.10.150.240">
    <property type="entry name" value="Putative phosphatase, domain 2"/>
    <property type="match status" value="1"/>
</dbReference>
<gene>
    <name evidence="1" type="ORF">SD70_19875</name>
</gene>
<name>A0ABR5AFG4_9BACL</name>
<dbReference type="PANTHER" id="PTHR43434:SF3">
    <property type="entry name" value="GMP_IMP NUCLEOTIDASE YRFG"/>
    <property type="match status" value="1"/>
</dbReference>
<dbReference type="Pfam" id="PF00702">
    <property type="entry name" value="Hydrolase"/>
    <property type="match status" value="1"/>
</dbReference>
<dbReference type="InterPro" id="IPR036412">
    <property type="entry name" value="HAD-like_sf"/>
</dbReference>
<dbReference type="InterPro" id="IPR023214">
    <property type="entry name" value="HAD_sf"/>
</dbReference>
<dbReference type="RefSeq" id="WP_041049258.1">
    <property type="nucleotide sequence ID" value="NZ_JXAK01000037.1"/>
</dbReference>
<accession>A0ABR5AFG4</accession>
<proteinExistence type="predicted"/>
<dbReference type="InterPro" id="IPR050155">
    <property type="entry name" value="HAD-like_hydrolase_sf"/>
</dbReference>